<proteinExistence type="predicted"/>
<feature type="non-terminal residue" evidence="2">
    <location>
        <position position="72"/>
    </location>
</feature>
<evidence type="ECO:0000256" key="1">
    <source>
        <dbReference type="SAM" id="MobiDB-lite"/>
    </source>
</evidence>
<feature type="region of interest" description="Disordered" evidence="1">
    <location>
        <begin position="1"/>
        <end position="72"/>
    </location>
</feature>
<feature type="non-terminal residue" evidence="2">
    <location>
        <position position="1"/>
    </location>
</feature>
<accession>A0A6J4KYL8</accession>
<dbReference type="EMBL" id="CADCTV010000330">
    <property type="protein sequence ID" value="CAA9318191.1"/>
    <property type="molecule type" value="Genomic_DNA"/>
</dbReference>
<gene>
    <name evidence="2" type="ORF">AVDCRST_MAG89-1511</name>
</gene>
<name>A0A6J4KYL8_9BACT</name>
<feature type="compositionally biased region" description="Pro residues" evidence="1">
    <location>
        <begin position="40"/>
        <end position="57"/>
    </location>
</feature>
<sequence>CASSKTPRGAAGTRSWGADRGDRWSSSSPCAAPTRTAPSTSPPRPSARPSRSSPPSPTTSSASGWRAPSPGS</sequence>
<protein>
    <submittedName>
        <fullName evidence="2">Uncharacterized protein</fullName>
    </submittedName>
</protein>
<organism evidence="2">
    <name type="scientific">uncultured Gemmatimonadota bacterium</name>
    <dbReference type="NCBI Taxonomy" id="203437"/>
    <lineage>
        <taxon>Bacteria</taxon>
        <taxon>Pseudomonadati</taxon>
        <taxon>Gemmatimonadota</taxon>
        <taxon>environmental samples</taxon>
    </lineage>
</organism>
<reference evidence="2" key="1">
    <citation type="submission" date="2020-02" db="EMBL/GenBank/DDBJ databases">
        <authorList>
            <person name="Meier V. D."/>
        </authorList>
    </citation>
    <scope>NUCLEOTIDE SEQUENCE</scope>
    <source>
        <strain evidence="2">AVDCRST_MAG89</strain>
    </source>
</reference>
<evidence type="ECO:0000313" key="2">
    <source>
        <dbReference type="EMBL" id="CAA9318191.1"/>
    </source>
</evidence>
<feature type="compositionally biased region" description="Low complexity" evidence="1">
    <location>
        <begin position="25"/>
        <end position="39"/>
    </location>
</feature>
<dbReference type="AlphaFoldDB" id="A0A6J4KYL8"/>